<dbReference type="KEGG" id="pabo:BCY86_03420"/>
<dbReference type="AlphaFoldDB" id="A0A1L6MZF3"/>
<dbReference type="GO" id="GO:0043164">
    <property type="term" value="P:Gram-negative-bacterium-type cell wall biogenesis"/>
    <property type="evidence" value="ECO:0007669"/>
    <property type="project" value="TreeGrafter"/>
</dbReference>
<dbReference type="EMBL" id="CP016908">
    <property type="protein sequence ID" value="APS00870.1"/>
    <property type="molecule type" value="Genomic_DNA"/>
</dbReference>
<dbReference type="STRING" id="1882918.BCY86_03420"/>
<keyword evidence="1" id="KW-1133">Transmembrane helix</keyword>
<dbReference type="Gene3D" id="3.40.50.620">
    <property type="entry name" value="HUPs"/>
    <property type="match status" value="1"/>
</dbReference>
<dbReference type="InterPro" id="IPR051599">
    <property type="entry name" value="Cell_Envelope_Assoc"/>
</dbReference>
<sequence length="257" mass="29633">MFFFLSKIFDLFLSPLTWSIGLCLFSFLFFAKRKIKTAQLACLLAFLILYGFSIYPVANFLAKGLEEPNLTTFNPTIPYDVAIVLVGMVEEDVTLQFAQIAFNDGVERFLTAYNLLRSGQTKLVLFSGTSARHYPWESESRLLGHQLEQWGIPGNRILVEEKSRNTLESAQFLKSIVQERGWKKCLLITSSYHMQRALNCFQKVGIEVDTLSVDFRSSNQPISFKHWLPRTKWLLMSTESLHEYGGRYVYRFLSFSS</sequence>
<keyword evidence="4" id="KW-1185">Reference proteome</keyword>
<evidence type="ECO:0000259" key="2">
    <source>
        <dbReference type="Pfam" id="PF02698"/>
    </source>
</evidence>
<name>A0A1L6MZF3_9BACT</name>
<dbReference type="RefSeq" id="WP_075277557.1">
    <property type="nucleotide sequence ID" value="NZ_CP016908.1"/>
</dbReference>
<dbReference type="Pfam" id="PF02698">
    <property type="entry name" value="DUF218"/>
    <property type="match status" value="1"/>
</dbReference>
<feature type="domain" description="DUF218" evidence="2">
    <location>
        <begin position="80"/>
        <end position="246"/>
    </location>
</feature>
<evidence type="ECO:0000313" key="4">
    <source>
        <dbReference type="Proteomes" id="UP000185544"/>
    </source>
</evidence>
<organism evidence="3 4">
    <name type="scientific">Pajaroellobacter abortibovis</name>
    <dbReference type="NCBI Taxonomy" id="1882918"/>
    <lineage>
        <taxon>Bacteria</taxon>
        <taxon>Pseudomonadati</taxon>
        <taxon>Myxococcota</taxon>
        <taxon>Polyangia</taxon>
        <taxon>Polyangiales</taxon>
        <taxon>Polyangiaceae</taxon>
    </lineage>
</organism>
<evidence type="ECO:0000256" key="1">
    <source>
        <dbReference type="SAM" id="Phobius"/>
    </source>
</evidence>
<dbReference type="InterPro" id="IPR003848">
    <property type="entry name" value="DUF218"/>
</dbReference>
<dbReference type="CDD" id="cd06259">
    <property type="entry name" value="YdcF-like"/>
    <property type="match status" value="1"/>
</dbReference>
<dbReference type="InterPro" id="IPR014729">
    <property type="entry name" value="Rossmann-like_a/b/a_fold"/>
</dbReference>
<dbReference type="PANTHER" id="PTHR30336:SF4">
    <property type="entry name" value="ENVELOPE BIOGENESIS FACTOR ELYC"/>
    <property type="match status" value="1"/>
</dbReference>
<accession>A0A1L6MZF3</accession>
<evidence type="ECO:0000313" key="3">
    <source>
        <dbReference type="EMBL" id="APS00870.1"/>
    </source>
</evidence>
<protein>
    <recommendedName>
        <fullName evidence="2">DUF218 domain-containing protein</fullName>
    </recommendedName>
</protein>
<gene>
    <name evidence="3" type="ORF">BCY86_03420</name>
</gene>
<keyword evidence="1" id="KW-0472">Membrane</keyword>
<reference evidence="3 4" key="1">
    <citation type="submission" date="2016-08" db="EMBL/GenBank/DDBJ databases">
        <title>Identification and validation of antigenic proteins from Pajaroellobacter abortibovis using de-novo genome sequence assembly and reverse vaccinology.</title>
        <authorList>
            <person name="Welly B.T."/>
            <person name="Miller M.R."/>
            <person name="Stott J.L."/>
            <person name="Blanchard M.T."/>
            <person name="Islas-Trejo A.D."/>
            <person name="O'Rourke S.M."/>
            <person name="Young A.E."/>
            <person name="Medrano J.F."/>
            <person name="Van Eenennaam A.L."/>
        </authorList>
    </citation>
    <scope>NUCLEOTIDE SEQUENCE [LARGE SCALE GENOMIC DNA]</scope>
    <source>
        <strain evidence="3 4">BTF92-0548A/99-0131</strain>
    </source>
</reference>
<dbReference type="GO" id="GO:0005886">
    <property type="term" value="C:plasma membrane"/>
    <property type="evidence" value="ECO:0007669"/>
    <property type="project" value="TreeGrafter"/>
</dbReference>
<dbReference type="PANTHER" id="PTHR30336">
    <property type="entry name" value="INNER MEMBRANE PROTEIN, PROBABLE PERMEASE"/>
    <property type="match status" value="1"/>
</dbReference>
<feature type="transmembrane region" description="Helical" evidence="1">
    <location>
        <begin position="38"/>
        <end position="58"/>
    </location>
</feature>
<dbReference type="GO" id="GO:0000270">
    <property type="term" value="P:peptidoglycan metabolic process"/>
    <property type="evidence" value="ECO:0007669"/>
    <property type="project" value="TreeGrafter"/>
</dbReference>
<feature type="transmembrane region" description="Helical" evidence="1">
    <location>
        <begin position="12"/>
        <end position="31"/>
    </location>
</feature>
<proteinExistence type="predicted"/>
<dbReference type="Proteomes" id="UP000185544">
    <property type="component" value="Chromosome"/>
</dbReference>
<keyword evidence="1" id="KW-0812">Transmembrane</keyword>